<dbReference type="OrthoDB" id="9133582at2"/>
<dbReference type="EMBL" id="LBHB01000002">
    <property type="protein sequence ID" value="KLE34405.1"/>
    <property type="molecule type" value="Genomic_DNA"/>
</dbReference>
<dbReference type="InterPro" id="IPR018638">
    <property type="entry name" value="DUF2061_membrane"/>
</dbReference>
<evidence type="ECO:0000313" key="3">
    <source>
        <dbReference type="EMBL" id="KLE34405.1"/>
    </source>
</evidence>
<keyword evidence="1" id="KW-0812">Transmembrane</keyword>
<reference evidence="3 4" key="1">
    <citation type="submission" date="2015-04" db="EMBL/GenBank/DDBJ databases">
        <title>The draft genome sequence of Erythrobacter luteus KA37.</title>
        <authorList>
            <person name="Zhuang L."/>
            <person name="Liu Y."/>
            <person name="Shao Z."/>
        </authorList>
    </citation>
    <scope>NUCLEOTIDE SEQUENCE [LARGE SCALE GENOMIC DNA]</scope>
    <source>
        <strain evidence="3 4">KA37</strain>
    </source>
</reference>
<evidence type="ECO:0000313" key="4">
    <source>
        <dbReference type="Proteomes" id="UP000053464"/>
    </source>
</evidence>
<protein>
    <recommendedName>
        <fullName evidence="2">DUF2061 domain-containing protein</fullName>
    </recommendedName>
</protein>
<dbReference type="AlphaFoldDB" id="A0A0G9MUJ7"/>
<dbReference type="PATRIC" id="fig|1581420.6.peg.1900"/>
<accession>A0A0G9MUJ7</accession>
<sequence length="84" mass="9048">MSHSHASCFKITCYKTGSYALMHFMVAITVAYLLTQSWKAALAIGVVEPLVQTVAFYFHDRAWNGPGKAGGATAAEAVELRRAG</sequence>
<dbReference type="Pfam" id="PF09834">
    <property type="entry name" value="DUF2061"/>
    <property type="match status" value="1"/>
</dbReference>
<feature type="transmembrane region" description="Helical" evidence="1">
    <location>
        <begin position="40"/>
        <end position="58"/>
    </location>
</feature>
<keyword evidence="1" id="KW-1133">Transmembrane helix</keyword>
<proteinExistence type="predicted"/>
<keyword evidence="4" id="KW-1185">Reference proteome</keyword>
<keyword evidence="1" id="KW-0472">Membrane</keyword>
<evidence type="ECO:0000256" key="1">
    <source>
        <dbReference type="SAM" id="Phobius"/>
    </source>
</evidence>
<comment type="caution">
    <text evidence="3">The sequence shown here is derived from an EMBL/GenBank/DDBJ whole genome shotgun (WGS) entry which is preliminary data.</text>
</comment>
<organism evidence="3 4">
    <name type="scientific">Aurantiacibacter luteus</name>
    <dbReference type="NCBI Taxonomy" id="1581420"/>
    <lineage>
        <taxon>Bacteria</taxon>
        <taxon>Pseudomonadati</taxon>
        <taxon>Pseudomonadota</taxon>
        <taxon>Alphaproteobacteria</taxon>
        <taxon>Sphingomonadales</taxon>
        <taxon>Erythrobacteraceae</taxon>
        <taxon>Aurantiacibacter</taxon>
    </lineage>
</organism>
<feature type="transmembrane region" description="Helical" evidence="1">
    <location>
        <begin position="12"/>
        <end position="34"/>
    </location>
</feature>
<dbReference type="Proteomes" id="UP000053464">
    <property type="component" value="Unassembled WGS sequence"/>
</dbReference>
<dbReference type="STRING" id="1581420.AAW00_09265"/>
<gene>
    <name evidence="3" type="ORF">AAW00_09265</name>
</gene>
<evidence type="ECO:0000259" key="2">
    <source>
        <dbReference type="Pfam" id="PF09834"/>
    </source>
</evidence>
<dbReference type="RefSeq" id="WP_047004052.1">
    <property type="nucleotide sequence ID" value="NZ_LBHB01000002.1"/>
</dbReference>
<name>A0A0G9MUJ7_9SPHN</name>
<feature type="domain" description="DUF2061" evidence="2">
    <location>
        <begin position="15"/>
        <end position="64"/>
    </location>
</feature>